<evidence type="ECO:0000313" key="2">
    <source>
        <dbReference type="EMBL" id="MBC9980970.1"/>
    </source>
</evidence>
<dbReference type="PANTHER" id="PTHR30632">
    <property type="entry name" value="MOLYBDATE-BINDING PERIPLASMIC PROTEIN"/>
    <property type="match status" value="1"/>
</dbReference>
<dbReference type="EMBL" id="JAATTO010000032">
    <property type="protein sequence ID" value="MBC9980970.1"/>
    <property type="molecule type" value="Genomic_DNA"/>
</dbReference>
<proteinExistence type="predicted"/>
<feature type="chain" id="PRO_5045596811" evidence="1">
    <location>
        <begin position="24"/>
        <end position="262"/>
    </location>
</feature>
<evidence type="ECO:0000256" key="1">
    <source>
        <dbReference type="SAM" id="SignalP"/>
    </source>
</evidence>
<comment type="caution">
    <text evidence="2">The sequence shown here is derived from an EMBL/GenBank/DDBJ whole genome shotgun (WGS) entry which is preliminary data.</text>
</comment>
<dbReference type="Gene3D" id="3.40.190.10">
    <property type="entry name" value="Periplasmic binding protein-like II"/>
    <property type="match status" value="2"/>
</dbReference>
<dbReference type="SUPFAM" id="SSF53850">
    <property type="entry name" value="Periplasmic binding protein-like II"/>
    <property type="match status" value="1"/>
</dbReference>
<accession>A0ABR7UBH3</accession>
<organism evidence="2 3">
    <name type="scientific">Bradyrhizobium campsiandrae</name>
    <dbReference type="NCBI Taxonomy" id="1729892"/>
    <lineage>
        <taxon>Bacteria</taxon>
        <taxon>Pseudomonadati</taxon>
        <taxon>Pseudomonadota</taxon>
        <taxon>Alphaproteobacteria</taxon>
        <taxon>Hyphomicrobiales</taxon>
        <taxon>Nitrobacteraceae</taxon>
        <taxon>Bradyrhizobium</taxon>
    </lineage>
</organism>
<keyword evidence="3" id="KW-1185">Reference proteome</keyword>
<feature type="signal peptide" evidence="1">
    <location>
        <begin position="1"/>
        <end position="23"/>
    </location>
</feature>
<dbReference type="RefSeq" id="WP_188103797.1">
    <property type="nucleotide sequence ID" value="NZ_JAANIH010000035.1"/>
</dbReference>
<name>A0ABR7UBH3_9BRAD</name>
<keyword evidence="1" id="KW-0732">Signal</keyword>
<dbReference type="Pfam" id="PF13531">
    <property type="entry name" value="SBP_bac_11"/>
    <property type="match status" value="1"/>
</dbReference>
<gene>
    <name evidence="2" type="ORF">HA482_22470</name>
</gene>
<evidence type="ECO:0000313" key="3">
    <source>
        <dbReference type="Proteomes" id="UP000639516"/>
    </source>
</evidence>
<protein>
    <submittedName>
        <fullName evidence="2">Substrate-binding domain-containing protein</fullName>
    </submittedName>
</protein>
<dbReference type="PANTHER" id="PTHR30632:SF11">
    <property type="entry name" value="BLR4797 PROTEIN"/>
    <property type="match status" value="1"/>
</dbReference>
<sequence>MPRIIGGLLACLLTVAFATGAVAADVKVMISAGFFAVYEELGPAFEKATGHKLVTTRGPSVGDSPEAIPTRLSHGEPADVVIMDGSGVDLLEQRNLARPGSRVPLAESFIGMAVKAGQPKPDISTVDALRKTLLAAKSIAYSDSSSGTYLSNVGFKKLGIADEIAGKTRKVRGPPSGEPVAAVVARGEAEIGFQQVAEMIHVPGIDFVGTVPSEIQPPTLYVGAIPTNSQQPEAAIALLHFLSSADAAAVITKNGLKPAPPH</sequence>
<dbReference type="InterPro" id="IPR050682">
    <property type="entry name" value="ModA/WtpA"/>
</dbReference>
<reference evidence="2 3" key="1">
    <citation type="journal article" date="2020" name="Arch. Microbiol.">
        <title>Bradyrhizobium campsiandrae sp. nov., a nitrogen-fixing bacterial strain isolated from a native leguminous tree from the Amazon adapted to flooded conditions.</title>
        <authorList>
            <person name="Cabral Michel D."/>
            <person name="Martins da Costa E."/>
            <person name="Azarias Guimaraes A."/>
            <person name="Soares de Carvalho T."/>
            <person name="Santos de Castro Caputo P."/>
            <person name="Willems A."/>
            <person name="de Souza Moreira F.M."/>
        </authorList>
    </citation>
    <scope>NUCLEOTIDE SEQUENCE [LARGE SCALE GENOMIC DNA]</scope>
    <source>
        <strain evidence="3">INPA 384B</strain>
    </source>
</reference>
<dbReference type="Proteomes" id="UP000639516">
    <property type="component" value="Unassembled WGS sequence"/>
</dbReference>